<dbReference type="RefSeq" id="WP_008825761.1">
    <property type="nucleotide sequence ID" value="NZ_AFNU02000003.1"/>
</dbReference>
<proteinExistence type="predicted"/>
<dbReference type="InterPro" id="IPR001345">
    <property type="entry name" value="PG/BPGM_mutase_AS"/>
</dbReference>
<dbReference type="AlphaFoldDB" id="F7Q1B0"/>
<reference evidence="3 4" key="2">
    <citation type="journal article" date="2013" name="PLoS ONE">
        <title>INDIGO - INtegrated Data Warehouse of MIcrobial GenOmes with Examples from the Red Sea Extremophiles.</title>
        <authorList>
            <person name="Alam I."/>
            <person name="Antunes A."/>
            <person name="Kamau A.A."/>
            <person name="Ba Alawi W."/>
            <person name="Kalkatawi M."/>
            <person name="Stingl U."/>
            <person name="Bajic V.B."/>
        </authorList>
    </citation>
    <scope>NUCLEOTIDE SEQUENCE [LARGE SCALE GENOMIC DNA]</scope>
    <source>
        <strain evidence="3 4">SSD-17B</strain>
    </source>
</reference>
<dbReference type="GO" id="GO:0016791">
    <property type="term" value="F:phosphatase activity"/>
    <property type="evidence" value="ECO:0007669"/>
    <property type="project" value="TreeGrafter"/>
</dbReference>
<organism evidence="3 4">
    <name type="scientific">Haloplasma contractile SSD-17B</name>
    <dbReference type="NCBI Taxonomy" id="1033810"/>
    <lineage>
        <taxon>Bacteria</taxon>
        <taxon>Bacillati</taxon>
        <taxon>Mycoplasmatota</taxon>
        <taxon>Mollicutes</taxon>
        <taxon>Haloplasmatales</taxon>
        <taxon>Haloplasmataceae</taxon>
        <taxon>Haloplasma</taxon>
    </lineage>
</organism>
<dbReference type="InterPro" id="IPR013078">
    <property type="entry name" value="His_Pase_superF_clade-1"/>
</dbReference>
<dbReference type="InterPro" id="IPR050275">
    <property type="entry name" value="PGM_Phosphatase"/>
</dbReference>
<dbReference type="Pfam" id="PF00300">
    <property type="entry name" value="His_Phos_1"/>
    <property type="match status" value="1"/>
</dbReference>
<name>F7Q1B0_9MOLU</name>
<dbReference type="GO" id="GO:0005737">
    <property type="term" value="C:cytoplasm"/>
    <property type="evidence" value="ECO:0007669"/>
    <property type="project" value="TreeGrafter"/>
</dbReference>
<dbReference type="SMART" id="SM00855">
    <property type="entry name" value="PGAM"/>
    <property type="match status" value="1"/>
</dbReference>
<dbReference type="PANTHER" id="PTHR48100:SF59">
    <property type="entry name" value="ADENOSYLCOBALAMIN_ALPHA-RIBAZOLE PHOSPHATASE"/>
    <property type="match status" value="1"/>
</dbReference>
<dbReference type="InterPro" id="IPR029033">
    <property type="entry name" value="His_PPase_superfam"/>
</dbReference>
<dbReference type="EMBL" id="AFNU02000003">
    <property type="protein sequence ID" value="ERJ12827.1"/>
    <property type="molecule type" value="Genomic_DNA"/>
</dbReference>
<dbReference type="InParanoid" id="F7Q1B0"/>
<dbReference type="STRING" id="1033810.HLPCO_001167"/>
<evidence type="ECO:0000256" key="2">
    <source>
        <dbReference type="PIRSR" id="PIRSR613078-2"/>
    </source>
</evidence>
<dbReference type="CDD" id="cd07067">
    <property type="entry name" value="HP_PGM_like"/>
    <property type="match status" value="1"/>
</dbReference>
<gene>
    <name evidence="3" type="ORF">HLPCO_001167</name>
</gene>
<feature type="active site" description="Tele-phosphohistidine intermediate" evidence="1">
    <location>
        <position position="9"/>
    </location>
</feature>
<keyword evidence="4" id="KW-1185">Reference proteome</keyword>
<evidence type="ECO:0000256" key="1">
    <source>
        <dbReference type="PIRSR" id="PIRSR613078-1"/>
    </source>
</evidence>
<dbReference type="PROSITE" id="PS00175">
    <property type="entry name" value="PG_MUTASE"/>
    <property type="match status" value="1"/>
</dbReference>
<reference evidence="3 4" key="1">
    <citation type="journal article" date="2011" name="J. Bacteriol.">
        <title>Genome sequence of Haloplasma contractile, an unusual contractile bacterium from a deep-sea anoxic brine lake.</title>
        <authorList>
            <person name="Antunes A."/>
            <person name="Alam I."/>
            <person name="El Dorry H."/>
            <person name="Siam R."/>
            <person name="Robertson A."/>
            <person name="Bajic V.B."/>
            <person name="Stingl U."/>
        </authorList>
    </citation>
    <scope>NUCLEOTIDE SEQUENCE [LARGE SCALE GENOMIC DNA]</scope>
    <source>
        <strain evidence="3 4">SSD-17B</strain>
    </source>
</reference>
<dbReference type="eggNOG" id="COG0406">
    <property type="taxonomic scope" value="Bacteria"/>
</dbReference>
<feature type="binding site" evidence="2">
    <location>
        <position position="58"/>
    </location>
    <ligand>
        <name>substrate</name>
    </ligand>
</feature>
<evidence type="ECO:0000313" key="3">
    <source>
        <dbReference type="EMBL" id="ERJ12827.1"/>
    </source>
</evidence>
<feature type="active site" description="Proton donor/acceptor" evidence="1">
    <location>
        <position position="84"/>
    </location>
</feature>
<dbReference type="OrthoDB" id="9782128at2"/>
<sequence>MTVLALVRHGETDWNKNGIIQGRYDIPLNERGKKQAAATAKNFSEDFFDLIVASPLVRAVETAEIIAEHINYDGDIITNKKLIERDFGIADGKPVDEFIDQVRSQEIENLELEGEIKERVSAELYEIAKEHIDKKILVVCHSHVIKAALSAINPKTYNFKTKLNNCSISLINYKNDDLKIKRGNFNDHYYE</sequence>
<dbReference type="Proteomes" id="UP000005707">
    <property type="component" value="Unassembled WGS sequence"/>
</dbReference>
<accession>F7Q1B0</accession>
<dbReference type="Gene3D" id="3.40.50.1240">
    <property type="entry name" value="Phosphoglycerate mutase-like"/>
    <property type="match status" value="1"/>
</dbReference>
<dbReference type="FunCoup" id="F7Q1B0">
    <property type="interactions" value="297"/>
</dbReference>
<evidence type="ECO:0000313" key="4">
    <source>
        <dbReference type="Proteomes" id="UP000005707"/>
    </source>
</evidence>
<feature type="binding site" evidence="2">
    <location>
        <begin position="8"/>
        <end position="15"/>
    </location>
    <ligand>
        <name>substrate</name>
    </ligand>
</feature>
<dbReference type="SUPFAM" id="SSF53254">
    <property type="entry name" value="Phosphoglycerate mutase-like"/>
    <property type="match status" value="1"/>
</dbReference>
<comment type="caution">
    <text evidence="3">The sequence shown here is derived from an EMBL/GenBank/DDBJ whole genome shotgun (WGS) entry which is preliminary data.</text>
</comment>
<dbReference type="PANTHER" id="PTHR48100">
    <property type="entry name" value="BROAD-SPECIFICITY PHOSPHATASE YOR283W-RELATED"/>
    <property type="match status" value="1"/>
</dbReference>
<protein>
    <submittedName>
        <fullName evidence="3">Phosphoglycerate mutase protein</fullName>
    </submittedName>
</protein>